<evidence type="ECO:0000256" key="6">
    <source>
        <dbReference type="ARBA" id="ARBA00022741"/>
    </source>
</evidence>
<dbReference type="InterPro" id="IPR011063">
    <property type="entry name" value="TilS/TtcA_N"/>
</dbReference>
<sequence length="450" mass="52127">MLSNFITYIQQQELFRLSRDRILIAVSGGMDSVALVQLCKKAGVKFGIAHCNFQLRAQESDADAQFVQDLAQQMKVPFYQVSFETKKEAALTKKSIQVAARDLRYEWLEGIRKTNDYQYIAVGHHHNDSIETLLINLTMGCGIRGLHGILPKNGLLIRPLLFSTRADIEAYIQKGNFEYREDSSNSSTKYTRNALRHLVVPQLQRINPNLEQTFEENFLRFRETEALYDYAIQQLKKETVTQKGTSLWIEIEGVSKAPSPLSLLYEILQAYQFKSSKIQYIYNRRAEESGALYTSKTHQLLRDRTHWIVSPISSNNASKYNLEGLNKNIDTHTKGTIDIENVAFQWEILKQKSNLKTNSNRIYLDLDQLNFPLHLRHWKDGDVFYPLGMQGKKKKLSKFFKDIKMNRFDKDATWLLCDKKGAILWVLGQRADERFKVLETTKRILKLDLG</sequence>
<evidence type="ECO:0000256" key="5">
    <source>
        <dbReference type="ARBA" id="ARBA00022694"/>
    </source>
</evidence>
<dbReference type="GO" id="GO:0032267">
    <property type="term" value="F:tRNA(Ile)-lysidine synthase activity"/>
    <property type="evidence" value="ECO:0007669"/>
    <property type="project" value="UniProtKB-EC"/>
</dbReference>
<dbReference type="InterPro" id="IPR012094">
    <property type="entry name" value="tRNA_Ile_lys_synt"/>
</dbReference>
<feature type="domain" description="Lysidine-tRNA(Ile) synthetase C-terminal" evidence="9">
    <location>
        <begin position="373"/>
        <end position="447"/>
    </location>
</feature>
<dbReference type="SUPFAM" id="SSF52402">
    <property type="entry name" value="Adenine nucleotide alpha hydrolases-like"/>
    <property type="match status" value="1"/>
</dbReference>
<dbReference type="Pfam" id="PF01171">
    <property type="entry name" value="ATP_bind_3"/>
    <property type="match status" value="1"/>
</dbReference>
<evidence type="ECO:0000256" key="8">
    <source>
        <dbReference type="ARBA" id="ARBA00048539"/>
    </source>
</evidence>
<dbReference type="SUPFAM" id="SSF56037">
    <property type="entry name" value="PheT/TilS domain"/>
    <property type="match status" value="1"/>
</dbReference>
<feature type="non-terminal residue" evidence="10">
    <location>
        <position position="450"/>
    </location>
</feature>
<dbReference type="NCBIfam" id="TIGR02432">
    <property type="entry name" value="lysidine_TilS_N"/>
    <property type="match status" value="1"/>
</dbReference>
<dbReference type="SMART" id="SM00977">
    <property type="entry name" value="TilS_C"/>
    <property type="match status" value="1"/>
</dbReference>
<dbReference type="InterPro" id="IPR012795">
    <property type="entry name" value="tRNA_Ile_lys_synt_N"/>
</dbReference>
<dbReference type="Gene3D" id="3.40.50.620">
    <property type="entry name" value="HUPs"/>
    <property type="match status" value="1"/>
</dbReference>
<dbReference type="EMBL" id="CACVAQ010000171">
    <property type="protein sequence ID" value="CAA6811014.1"/>
    <property type="molecule type" value="Genomic_DNA"/>
</dbReference>
<accession>A0A6S6SY20</accession>
<proteinExistence type="inferred from homology"/>
<keyword evidence="3" id="KW-0963">Cytoplasm</keyword>
<evidence type="ECO:0000256" key="1">
    <source>
        <dbReference type="ARBA" id="ARBA00004496"/>
    </source>
</evidence>
<dbReference type="EC" id="6.3.4.19" evidence="2"/>
<gene>
    <name evidence="10" type="ORF">HELGO_WM37654</name>
</gene>
<dbReference type="Pfam" id="PF11734">
    <property type="entry name" value="TilS_C"/>
    <property type="match status" value="1"/>
</dbReference>
<keyword evidence="5" id="KW-0819">tRNA processing</keyword>
<protein>
    <recommendedName>
        <fullName evidence="2">tRNA(Ile)-lysidine synthetase</fullName>
        <ecNumber evidence="2">6.3.4.19</ecNumber>
    </recommendedName>
</protein>
<evidence type="ECO:0000256" key="3">
    <source>
        <dbReference type="ARBA" id="ARBA00022490"/>
    </source>
</evidence>
<dbReference type="GO" id="GO:0005524">
    <property type="term" value="F:ATP binding"/>
    <property type="evidence" value="ECO:0007669"/>
    <property type="project" value="UniProtKB-KW"/>
</dbReference>
<dbReference type="PANTHER" id="PTHR43033:SF1">
    <property type="entry name" value="TRNA(ILE)-LYSIDINE SYNTHASE-RELATED"/>
    <property type="match status" value="1"/>
</dbReference>
<dbReference type="GO" id="GO:0008033">
    <property type="term" value="P:tRNA processing"/>
    <property type="evidence" value="ECO:0007669"/>
    <property type="project" value="UniProtKB-KW"/>
</dbReference>
<dbReference type="AlphaFoldDB" id="A0A6S6SY20"/>
<evidence type="ECO:0000256" key="7">
    <source>
        <dbReference type="ARBA" id="ARBA00022840"/>
    </source>
</evidence>
<dbReference type="NCBIfam" id="TIGR02433">
    <property type="entry name" value="lysidine_TilS_C"/>
    <property type="match status" value="1"/>
</dbReference>
<keyword evidence="4 10" id="KW-0436">Ligase</keyword>
<evidence type="ECO:0000259" key="9">
    <source>
        <dbReference type="SMART" id="SM00977"/>
    </source>
</evidence>
<dbReference type="InterPro" id="IPR012796">
    <property type="entry name" value="Lysidine-tRNA-synth_C"/>
</dbReference>
<comment type="catalytic activity">
    <reaction evidence="8">
        <text>cytidine(34) in tRNA(Ile2) + L-lysine + ATP = lysidine(34) in tRNA(Ile2) + AMP + diphosphate + H(+)</text>
        <dbReference type="Rhea" id="RHEA:43744"/>
        <dbReference type="Rhea" id="RHEA-COMP:10625"/>
        <dbReference type="Rhea" id="RHEA-COMP:10670"/>
        <dbReference type="ChEBI" id="CHEBI:15378"/>
        <dbReference type="ChEBI" id="CHEBI:30616"/>
        <dbReference type="ChEBI" id="CHEBI:32551"/>
        <dbReference type="ChEBI" id="CHEBI:33019"/>
        <dbReference type="ChEBI" id="CHEBI:82748"/>
        <dbReference type="ChEBI" id="CHEBI:83665"/>
        <dbReference type="ChEBI" id="CHEBI:456215"/>
        <dbReference type="EC" id="6.3.4.19"/>
    </reaction>
</comment>
<evidence type="ECO:0000313" key="10">
    <source>
        <dbReference type="EMBL" id="CAA6811014.1"/>
    </source>
</evidence>
<evidence type="ECO:0000256" key="2">
    <source>
        <dbReference type="ARBA" id="ARBA00013267"/>
    </source>
</evidence>
<dbReference type="PANTHER" id="PTHR43033">
    <property type="entry name" value="TRNA(ILE)-LYSIDINE SYNTHASE-RELATED"/>
    <property type="match status" value="1"/>
</dbReference>
<dbReference type="CDD" id="cd01992">
    <property type="entry name" value="TilS_N"/>
    <property type="match status" value="1"/>
</dbReference>
<reference evidence="10" key="1">
    <citation type="submission" date="2020-01" db="EMBL/GenBank/DDBJ databases">
        <authorList>
            <person name="Meier V. D."/>
            <person name="Meier V D."/>
        </authorList>
    </citation>
    <scope>NUCLEOTIDE SEQUENCE</scope>
    <source>
        <strain evidence="10">HLG_WM_MAG_10</strain>
    </source>
</reference>
<organism evidence="10">
    <name type="scientific">uncultured Aureispira sp</name>
    <dbReference type="NCBI Taxonomy" id="1331704"/>
    <lineage>
        <taxon>Bacteria</taxon>
        <taxon>Pseudomonadati</taxon>
        <taxon>Bacteroidota</taxon>
        <taxon>Saprospiria</taxon>
        <taxon>Saprospirales</taxon>
        <taxon>Saprospiraceae</taxon>
        <taxon>Aureispira</taxon>
        <taxon>environmental samples</taxon>
    </lineage>
</organism>
<dbReference type="GO" id="GO:0005737">
    <property type="term" value="C:cytoplasm"/>
    <property type="evidence" value="ECO:0007669"/>
    <property type="project" value="UniProtKB-SubCell"/>
</dbReference>
<evidence type="ECO:0000256" key="4">
    <source>
        <dbReference type="ARBA" id="ARBA00022598"/>
    </source>
</evidence>
<name>A0A6S6SY20_9BACT</name>
<dbReference type="InterPro" id="IPR014729">
    <property type="entry name" value="Rossmann-like_a/b/a_fold"/>
</dbReference>
<dbReference type="HAMAP" id="MF_01161">
    <property type="entry name" value="tRNA_Ile_lys_synt"/>
    <property type="match status" value="1"/>
</dbReference>
<comment type="subcellular location">
    <subcellularLocation>
        <location evidence="1">Cytoplasm</location>
    </subcellularLocation>
</comment>
<keyword evidence="6" id="KW-0547">Nucleotide-binding</keyword>
<keyword evidence="7" id="KW-0067">ATP-binding</keyword>